<evidence type="ECO:0008006" key="3">
    <source>
        <dbReference type="Google" id="ProtNLM"/>
    </source>
</evidence>
<comment type="caution">
    <text evidence="1">The sequence shown here is derived from an EMBL/GenBank/DDBJ whole genome shotgun (WGS) entry which is preliminary data.</text>
</comment>
<accession>A0AAU9XM69</accession>
<name>A0AAU9XM69_9CNID</name>
<proteinExistence type="predicted"/>
<reference evidence="1 2" key="1">
    <citation type="submission" date="2022-05" db="EMBL/GenBank/DDBJ databases">
        <authorList>
            <consortium name="Genoscope - CEA"/>
            <person name="William W."/>
        </authorList>
    </citation>
    <scope>NUCLEOTIDE SEQUENCE [LARGE SCALE GENOMIC DNA]</scope>
</reference>
<dbReference type="EMBL" id="CALNXJ010000046">
    <property type="protein sequence ID" value="CAH3149936.1"/>
    <property type="molecule type" value="Genomic_DNA"/>
</dbReference>
<dbReference type="InterPro" id="IPR017850">
    <property type="entry name" value="Alkaline_phosphatase_core_sf"/>
</dbReference>
<protein>
    <recommendedName>
        <fullName evidence="3">Sulfatase N-terminal domain-containing protein</fullName>
    </recommendedName>
</protein>
<dbReference type="SUPFAM" id="SSF53649">
    <property type="entry name" value="Alkaline phosphatase-like"/>
    <property type="match status" value="1"/>
</dbReference>
<sequence length="799" mass="91021">MLKFNKIACKKSRRNILSMVALVTLSLLILNWYLSGSEIQWNYNIYSENFTNTTESPSICSTLSLQSNVKATDRLCQPRKPRKASCMFTQELYAIKPELLECKEKSAGDVCEMKITKTKKESKISFTCSQTVCREGKRDSFKVLSVDPGTGLATIVNEFHSVKTLERELPNIVRRNTQNKLNFVFIECTNHQGKRVSQFLAVDPDFTIEKTETVRNKNHINVVVLLLDSVSRAHFYRSLPRTIATFQNWRENSDSVPANVFDFELFQALDGHTAENTQALFTGNVFPIELKGTTPPVNTSAMFGHYKRAGYHTMYQEDLCWEGIWGLMADHGVRQWSDLQDKMKNTFIDHTGLTHSSCKILSSLGVTTPFFGPYGDQICYNGKFQHSYFLRYTTDTLHAIGKSRDARPLFSHTSLNVAHDHKGIRTQTLDISLENYVRAMANEQNTLTVILADHGNTYTGYSSEFLEGRFEIYHPSLFIIVPDRVAALLGTKAMSALGENQRRLVTMIELHHSLMVLVNPLSGNVKPKGLFTPIAMNRTCDDLELTLPNLCVCKGWDAPADNDTSRIPIAEFAMGQLNNRLENQIQNIYERSCQRLQPLWFENIRERNSKKDGSLITSMDIRVKAGDVVPQREDVFHVVVMTREMLGENSLQMTLVSFDRLTLFLTYAECADNGVDLKLCVCSRKGTHKKSIVTFSSEHWVHFGQRPVVRKLNNTNCLWLITWPFAKNTSNTYEVANLCPSQTYRVKIYVKKVSYIKFSCELPVTLIVAPGNVLFAFSVRKHISYWNTHIEVNTEVEKK</sequence>
<dbReference type="Proteomes" id="UP001159428">
    <property type="component" value="Unassembled WGS sequence"/>
</dbReference>
<dbReference type="Pfam" id="PF02995">
    <property type="entry name" value="DUF229"/>
    <property type="match status" value="1"/>
</dbReference>
<organism evidence="1 2">
    <name type="scientific">Pocillopora meandrina</name>
    <dbReference type="NCBI Taxonomy" id="46732"/>
    <lineage>
        <taxon>Eukaryota</taxon>
        <taxon>Metazoa</taxon>
        <taxon>Cnidaria</taxon>
        <taxon>Anthozoa</taxon>
        <taxon>Hexacorallia</taxon>
        <taxon>Scleractinia</taxon>
        <taxon>Astrocoeniina</taxon>
        <taxon>Pocilloporidae</taxon>
        <taxon>Pocillopora</taxon>
    </lineage>
</organism>
<dbReference type="AlphaFoldDB" id="A0AAU9XM69"/>
<keyword evidence="2" id="KW-1185">Reference proteome</keyword>
<dbReference type="PANTHER" id="PTHR10974">
    <property type="entry name" value="FI08016P-RELATED"/>
    <property type="match status" value="1"/>
</dbReference>
<dbReference type="PANTHER" id="PTHR10974:SF39">
    <property type="entry name" value="E2F TRANSCRIPTION FACTOR CC-MB DOMAIN-CONTAINING PROTEIN"/>
    <property type="match status" value="1"/>
</dbReference>
<dbReference type="InterPro" id="IPR004245">
    <property type="entry name" value="DUF229"/>
</dbReference>
<dbReference type="Gene3D" id="3.40.720.10">
    <property type="entry name" value="Alkaline Phosphatase, subunit A"/>
    <property type="match status" value="1"/>
</dbReference>
<evidence type="ECO:0000313" key="2">
    <source>
        <dbReference type="Proteomes" id="UP001159428"/>
    </source>
</evidence>
<gene>
    <name evidence="1" type="ORF">PMEA_00024585</name>
</gene>
<evidence type="ECO:0000313" key="1">
    <source>
        <dbReference type="EMBL" id="CAH3149936.1"/>
    </source>
</evidence>
<dbReference type="GO" id="GO:0005615">
    <property type="term" value="C:extracellular space"/>
    <property type="evidence" value="ECO:0007669"/>
    <property type="project" value="TreeGrafter"/>
</dbReference>